<dbReference type="Proteomes" id="UP000186914">
    <property type="component" value="Unassembled WGS sequence"/>
</dbReference>
<evidence type="ECO:0000256" key="1">
    <source>
        <dbReference type="SAM" id="MobiDB-lite"/>
    </source>
</evidence>
<sequence>MAMRNPTAIPVPLKEVDFSRCRKIPDEDSEPAKNEMKSSYKPLNSADGPFSKVRTKFHSRTAQPVDKNMVVQADQSVQCN</sequence>
<proteinExistence type="predicted"/>
<keyword evidence="3" id="KW-1185">Reference proteome</keyword>
<dbReference type="EMBL" id="FTNO01000002">
    <property type="protein sequence ID" value="SIR58092.1"/>
    <property type="molecule type" value="Genomic_DNA"/>
</dbReference>
<protein>
    <submittedName>
        <fullName evidence="2">Uncharacterized protein</fullName>
    </submittedName>
</protein>
<gene>
    <name evidence="2" type="ORF">SAMN05421858_2936</name>
</gene>
<feature type="region of interest" description="Disordered" evidence="1">
    <location>
        <begin position="22"/>
        <end position="80"/>
    </location>
</feature>
<evidence type="ECO:0000313" key="2">
    <source>
        <dbReference type="EMBL" id="SIR58092.1"/>
    </source>
</evidence>
<organism evidence="2 3">
    <name type="scientific">Haladaptatus litoreus</name>
    <dbReference type="NCBI Taxonomy" id="553468"/>
    <lineage>
        <taxon>Archaea</taxon>
        <taxon>Methanobacteriati</taxon>
        <taxon>Methanobacteriota</taxon>
        <taxon>Stenosarchaea group</taxon>
        <taxon>Halobacteria</taxon>
        <taxon>Halobacteriales</taxon>
        <taxon>Haladaptataceae</taxon>
        <taxon>Haladaptatus</taxon>
    </lineage>
</organism>
<feature type="compositionally biased region" description="Basic and acidic residues" evidence="1">
    <location>
        <begin position="22"/>
        <end position="38"/>
    </location>
</feature>
<name>A0A1N7C3E8_9EURY</name>
<reference evidence="3" key="1">
    <citation type="submission" date="2017-01" db="EMBL/GenBank/DDBJ databases">
        <authorList>
            <person name="Varghese N."/>
            <person name="Submissions S."/>
        </authorList>
    </citation>
    <scope>NUCLEOTIDE SEQUENCE [LARGE SCALE GENOMIC DNA]</scope>
    <source>
        <strain evidence="3">CGMCC 1.7737</strain>
    </source>
</reference>
<accession>A0A1N7C3E8</accession>
<evidence type="ECO:0000313" key="3">
    <source>
        <dbReference type="Proteomes" id="UP000186914"/>
    </source>
</evidence>
<dbReference type="AlphaFoldDB" id="A0A1N7C3E8"/>